<feature type="signal peptide" evidence="1">
    <location>
        <begin position="1"/>
        <end position="23"/>
    </location>
</feature>
<evidence type="ECO:0000259" key="2">
    <source>
        <dbReference type="PROSITE" id="PS50835"/>
    </source>
</evidence>
<sequence length="1071" mass="111834">MKTKLFYMWLLFVAILFSINANAQMTVGGKKAPEPFSVLELLNKGGLRLPQMTTAERNAFAVKNNDKGEGLTIYNKTTGCVEYWNKARWVSLCEGTSQTTISPQPCIDVATDGTGCDSTFIIEDPDCPNGPFNFTIVAGSEYASLYNVDTANGKFQIAFNENVSVYTRSVLVRVTSTCNSSYKEFLFSQKGVDCGSMSYTVPTVSPSASNLTLCVGGAAYLSVPANTANIDKIIWTRNGIEVARGVSYFIATQKGKYNVSMGAIGCNSNTANERNVTESGTAAAGAISILSTNNGVICGNNAVKLTALGVTANVVWFHNGVQEKSGTTISLNAAGDEGIWFAAIQEGNCYSKASNSVIVSRSTTTNQVAISDSDALVNGKALNSFTVFCKGGSLDLSVANKRSGVTYVWYNGSVAITSNPFIIPSDQTSVLLRLEAIDNAGLLCSKEVGETAIPVNDSGAPAQPDITGNNVLCDGTTDLTIVPQTAGTYTYAWYKDGVKMAETTPTITVTTPGVVYTASVTNATGCSSTMATKTISPNVSSLPVLSWVSKPATATFGAKVTLQTSIEFGPAVSYTWTASNGATVIGSGANVSIQLPATGADNLEVEIKATAVNACGNSAALPHKIVVNNVCPTPSIIAQAATEQTITSGASAQVSVSVIGGVNPTYQWYSNTTGSTSEGAIISGATSASLSYKPAGEGTSYVYCVVTNGCVGNLNATSTVFTIMTQVNPDTLPAGTGTLGGKTCFDIAESNDNATCGKLTTRITNKSDFNLIATNTQTYTFTPIGTVSKVRFRYVESVSGVIVKSFSSTASESAMNISGAVTATMVYKNTLSSPNGTTGTGAAYGKTEATALAVTIYAVYNDKADGTGKDLQVKLTAKIKDCICCGAMISATVWKNFMCHNLGADQSLDPFAPAPGLVGAYYEYGKKTPFATVYGPESVKGTSPTAGSPYAWGDGVTKSADDPCPSGYRVPGGKDWQGIASFNTLVNVSGYPGGTLVGQSMYLPYSGMKSGQYWGGYGQQANYWPANISGANTGTYYVTPLVIFTPSTGRSGIYSNIIANVAHPIRCIEEN</sequence>
<proteinExistence type="predicted"/>
<dbReference type="PROSITE" id="PS50835">
    <property type="entry name" value="IG_LIKE"/>
    <property type="match status" value="1"/>
</dbReference>
<dbReference type="InterPro" id="IPR007110">
    <property type="entry name" value="Ig-like_dom"/>
</dbReference>
<dbReference type="EMBL" id="JRLF01000011">
    <property type="protein sequence ID" value="KQB40123.1"/>
    <property type="molecule type" value="Genomic_DNA"/>
</dbReference>
<keyword evidence="1" id="KW-0732">Signal</keyword>
<dbReference type="RefSeq" id="WP_055095413.1">
    <property type="nucleotide sequence ID" value="NZ_JRLF01000011.1"/>
</dbReference>
<dbReference type="STRING" id="362413.RC62_807"/>
<dbReference type="Gene3D" id="2.60.40.2700">
    <property type="match status" value="1"/>
</dbReference>
<evidence type="ECO:0000313" key="3">
    <source>
        <dbReference type="EMBL" id="KQB40123.1"/>
    </source>
</evidence>
<dbReference type="Gene3D" id="2.60.40.10">
    <property type="entry name" value="Immunoglobulins"/>
    <property type="match status" value="1"/>
</dbReference>
<comment type="caution">
    <text evidence="3">The sequence shown here is derived from an EMBL/GenBank/DDBJ whole genome shotgun (WGS) entry which is preliminary data.</text>
</comment>
<evidence type="ECO:0000256" key="1">
    <source>
        <dbReference type="SAM" id="SignalP"/>
    </source>
</evidence>
<feature type="chain" id="PRO_5006185582" description="Ig-like domain-containing protein" evidence="1">
    <location>
        <begin position="24"/>
        <end position="1071"/>
    </location>
</feature>
<dbReference type="PATRIC" id="fig|362413.3.peg.788"/>
<dbReference type="InterPro" id="IPR013783">
    <property type="entry name" value="Ig-like_fold"/>
</dbReference>
<accession>A0A0Q0W0W4</accession>
<evidence type="ECO:0000313" key="4">
    <source>
        <dbReference type="Proteomes" id="UP000050443"/>
    </source>
</evidence>
<dbReference type="AlphaFoldDB" id="A0A0Q0W0W4"/>
<name>A0A0Q0W0W4_9FLAO</name>
<reference evidence="3 4" key="1">
    <citation type="submission" date="2014-09" db="EMBL/GenBank/DDBJ databases">
        <title>Genome sequence of Flavobacterium aquidurense RC62.</title>
        <authorList>
            <person name="Kim J.F."/>
            <person name="Kwak M.-J."/>
        </authorList>
    </citation>
    <scope>NUCLEOTIDE SEQUENCE [LARGE SCALE GENOMIC DNA]</scope>
    <source>
        <strain evidence="3 4">RC62</strain>
    </source>
</reference>
<feature type="domain" description="Ig-like" evidence="2">
    <location>
        <begin position="634"/>
        <end position="722"/>
    </location>
</feature>
<dbReference type="Proteomes" id="UP000050443">
    <property type="component" value="Unassembled WGS sequence"/>
</dbReference>
<protein>
    <recommendedName>
        <fullName evidence="2">Ig-like domain-containing protein</fullName>
    </recommendedName>
</protein>
<dbReference type="OrthoDB" id="1453974at2"/>
<organism evidence="3 4">
    <name type="scientific">Flavobacterium aquidurense</name>
    <dbReference type="NCBI Taxonomy" id="362413"/>
    <lineage>
        <taxon>Bacteria</taxon>
        <taxon>Pseudomonadati</taxon>
        <taxon>Bacteroidota</taxon>
        <taxon>Flavobacteriia</taxon>
        <taxon>Flavobacteriales</taxon>
        <taxon>Flavobacteriaceae</taxon>
        <taxon>Flavobacterium</taxon>
    </lineage>
</organism>
<gene>
    <name evidence="3" type="ORF">RC62_807</name>
</gene>